<feature type="transmembrane region" description="Helical" evidence="3">
    <location>
        <begin position="246"/>
        <end position="268"/>
    </location>
</feature>
<accession>A0A1G6PNY8</accession>
<proteinExistence type="predicted"/>
<feature type="transmembrane region" description="Helical" evidence="3">
    <location>
        <begin position="20"/>
        <end position="40"/>
    </location>
</feature>
<keyword evidence="1" id="KW-0813">Transport</keyword>
<evidence type="ECO:0000313" key="6">
    <source>
        <dbReference type="Proteomes" id="UP000199387"/>
    </source>
</evidence>
<feature type="domain" description="Cytochrome oxidase subunit I profile" evidence="4">
    <location>
        <begin position="303"/>
        <end position="692"/>
    </location>
</feature>
<dbReference type="Gene3D" id="1.20.210.10">
    <property type="entry name" value="Cytochrome c oxidase-like, subunit I domain"/>
    <property type="match status" value="2"/>
</dbReference>
<organism evidence="5 6">
    <name type="scientific">Melghirimyces thermohalophilus</name>
    <dbReference type="NCBI Taxonomy" id="1236220"/>
    <lineage>
        <taxon>Bacteria</taxon>
        <taxon>Bacillati</taxon>
        <taxon>Bacillota</taxon>
        <taxon>Bacilli</taxon>
        <taxon>Bacillales</taxon>
        <taxon>Thermoactinomycetaceae</taxon>
        <taxon>Melghirimyces</taxon>
    </lineage>
</organism>
<dbReference type="GO" id="GO:0004129">
    <property type="term" value="F:cytochrome-c oxidase activity"/>
    <property type="evidence" value="ECO:0007669"/>
    <property type="project" value="InterPro"/>
</dbReference>
<dbReference type="PANTHER" id="PTHR10422">
    <property type="entry name" value="CYTOCHROME C OXIDASE SUBUNIT 1"/>
    <property type="match status" value="1"/>
</dbReference>
<feature type="transmembrane region" description="Helical" evidence="3">
    <location>
        <begin position="387"/>
        <end position="411"/>
    </location>
</feature>
<dbReference type="GO" id="GO:0009060">
    <property type="term" value="P:aerobic respiration"/>
    <property type="evidence" value="ECO:0007669"/>
    <property type="project" value="InterPro"/>
</dbReference>
<dbReference type="AlphaFoldDB" id="A0A1G6PNY8"/>
<keyword evidence="3" id="KW-0812">Transmembrane</keyword>
<feature type="transmembrane region" description="Helical" evidence="3">
    <location>
        <begin position="303"/>
        <end position="326"/>
    </location>
</feature>
<sequence length="769" mass="87396">MKPEVKPRPQRFRRSLLKQVLILTIVLGFTVLLIGGYWVYQSMAPRPDKVVDPTGDVVTTAEQIQGGQAVYQKYGLMDYGSVLGHGSYLGPDFTAEALHIQVEAMQSFFAERDYDKPWEELSAEQQVVIEDKVKKELKKNRYDPETDTLTLSEAEVHALNAVRDHYAKVFTDGDGRGIQPGLIQEEHMPEQDRAWVGEGDQLTQIGDFFFWTSWLSSTDRPGESYTYTNNWPYDSEAGNEMSYSSVWWSAASVALLIGFIGLIVYVYWRYKLDMEEAYTAKTFPQFDLKNLRVTPSQLKSGKYFAVVALLFLIQSMLGGLLAHYYLEPDSFFGLSFIADILPFNITKGYHLQLAIFWIATAWLGMGIYLAPLVGGQEPKGQGKWVDFLFWALVILVFGSLIGQWLGVNGYLGNAWFLFGHQGWEYLELGRIWQVILAVGMFIWLLIVWRGLRGALRTETDKGGLTHLLFYAAIAVPVFYIFAFFFNPSSNITYADYWRWWIIHLWVEGIFEVFAVVVIGFLMVHMGLVTKKSTVRALYFQLILLLGSGVIGTGHHYYWIGAPEAWIGLGAVFSALEVVPLTLLILEAYGQYRVLKHGGVHFPYRASFWFLISTAIWNLIGAGVLGFLINLPAVSYFQHGSFLTPAHGHGSLMGVYGMFAIAVLLYTMRNLVKPEKWNDRLLKISMWGLNIGLAGMILVTLLPVGMIQLQESYTQGFWVARDPSFYEQPLVETLLWWRALPDTIFILVGVLPLVWFVVRSLFHLRKPTKE</sequence>
<feature type="transmembrane region" description="Helical" evidence="3">
    <location>
        <begin position="354"/>
        <end position="375"/>
    </location>
</feature>
<evidence type="ECO:0000256" key="3">
    <source>
        <dbReference type="SAM" id="Phobius"/>
    </source>
</evidence>
<dbReference type="OrthoDB" id="9767153at2"/>
<dbReference type="RefSeq" id="WP_091571738.1">
    <property type="nucleotide sequence ID" value="NZ_FMZA01000017.1"/>
</dbReference>
<reference evidence="5 6" key="1">
    <citation type="submission" date="2016-10" db="EMBL/GenBank/DDBJ databases">
        <authorList>
            <person name="de Groot N.N."/>
        </authorList>
    </citation>
    <scope>NUCLEOTIDE SEQUENCE [LARGE SCALE GENOMIC DNA]</scope>
    <source>
        <strain evidence="5 6">DSM 45514</strain>
    </source>
</reference>
<dbReference type="GO" id="GO:0020037">
    <property type="term" value="F:heme binding"/>
    <property type="evidence" value="ECO:0007669"/>
    <property type="project" value="InterPro"/>
</dbReference>
<feature type="transmembrane region" description="Helical" evidence="3">
    <location>
        <begin position="648"/>
        <end position="665"/>
    </location>
</feature>
<dbReference type="EMBL" id="FMZA01000017">
    <property type="protein sequence ID" value="SDC81691.1"/>
    <property type="molecule type" value="Genomic_DNA"/>
</dbReference>
<feature type="transmembrane region" description="Helical" evidence="3">
    <location>
        <begin position="463"/>
        <end position="485"/>
    </location>
</feature>
<keyword evidence="1" id="KW-0679">Respiratory chain</keyword>
<protein>
    <submittedName>
        <fullName evidence="5">Nitric oxide reductase, NorZ apoprotein</fullName>
    </submittedName>
</protein>
<keyword evidence="6" id="KW-1185">Reference proteome</keyword>
<keyword evidence="3" id="KW-1133">Transmembrane helix</keyword>
<feature type="transmembrane region" description="Helical" evidence="3">
    <location>
        <begin position="686"/>
        <end position="708"/>
    </location>
</feature>
<dbReference type="PANTHER" id="PTHR10422:SF38">
    <property type="entry name" value="CYTOCHROME B SUBUNIT OF NITRIC OXIDE REDUCTASE"/>
    <property type="match status" value="1"/>
</dbReference>
<feature type="transmembrane region" description="Helical" evidence="3">
    <location>
        <begin position="606"/>
        <end position="628"/>
    </location>
</feature>
<feature type="transmembrane region" description="Helical" evidence="3">
    <location>
        <begin position="564"/>
        <end position="585"/>
    </location>
</feature>
<dbReference type="InterPro" id="IPR036927">
    <property type="entry name" value="Cyt_c_oxase-like_su1_sf"/>
</dbReference>
<evidence type="ECO:0000256" key="2">
    <source>
        <dbReference type="ARBA" id="ARBA00022982"/>
    </source>
</evidence>
<dbReference type="InterPro" id="IPR023616">
    <property type="entry name" value="Cyt_c_oxase-like_su1_dom"/>
</dbReference>
<feature type="transmembrane region" description="Helical" evidence="3">
    <location>
        <begin position="497"/>
        <end position="524"/>
    </location>
</feature>
<feature type="transmembrane region" description="Helical" evidence="3">
    <location>
        <begin position="431"/>
        <end position="451"/>
    </location>
</feature>
<evidence type="ECO:0000259" key="4">
    <source>
        <dbReference type="PROSITE" id="PS50855"/>
    </source>
</evidence>
<evidence type="ECO:0000313" key="5">
    <source>
        <dbReference type="EMBL" id="SDC81691.1"/>
    </source>
</evidence>
<feature type="transmembrane region" description="Helical" evidence="3">
    <location>
        <begin position="743"/>
        <end position="761"/>
    </location>
</feature>
<name>A0A1G6PNY8_9BACL</name>
<keyword evidence="2" id="KW-0249">Electron transport</keyword>
<dbReference type="Pfam" id="PF22085">
    <property type="entry name" value="NorB_cytochrome_c-like"/>
    <property type="match status" value="1"/>
</dbReference>
<dbReference type="SUPFAM" id="SSF81442">
    <property type="entry name" value="Cytochrome c oxidase subunit I-like"/>
    <property type="match status" value="1"/>
</dbReference>
<dbReference type="STRING" id="1236220.SAMN04488112_11767"/>
<dbReference type="PROSITE" id="PS50855">
    <property type="entry name" value="COX1"/>
    <property type="match status" value="1"/>
</dbReference>
<evidence type="ECO:0000256" key="1">
    <source>
        <dbReference type="ARBA" id="ARBA00022660"/>
    </source>
</evidence>
<gene>
    <name evidence="5" type="ORF">SAMN04488112_11767</name>
</gene>
<keyword evidence="3" id="KW-0472">Membrane</keyword>
<dbReference type="InterPro" id="IPR000883">
    <property type="entry name" value="Cyt_C_Oxase_1"/>
</dbReference>
<dbReference type="InterPro" id="IPR054309">
    <property type="entry name" value="NorB_cytochrome_c-like"/>
</dbReference>
<dbReference type="Proteomes" id="UP000199387">
    <property type="component" value="Unassembled WGS sequence"/>
</dbReference>
<dbReference type="GO" id="GO:0016020">
    <property type="term" value="C:membrane"/>
    <property type="evidence" value="ECO:0007669"/>
    <property type="project" value="InterPro"/>
</dbReference>
<dbReference type="Pfam" id="PF00115">
    <property type="entry name" value="COX1"/>
    <property type="match status" value="1"/>
</dbReference>
<feature type="transmembrane region" description="Helical" evidence="3">
    <location>
        <begin position="536"/>
        <end position="558"/>
    </location>
</feature>